<dbReference type="AlphaFoldDB" id="A0A5C3QGD5"/>
<name>A0A5C3QGD5_9AGAR</name>
<sequence length="159" mass="18337">MEAGNRAVRTQKGPGRNAGQLDPFHLLRLRRSLEAARPYRERYRHGFVEPLFPRIAGRFLSDWAAMEPGILKNMEDLHGTRLLRIRSNNKRKVELAFREAYGTYRQTAAPFNHPLPHIGDLTPMDLFHDFIASLPLDAETEDAENEEIKVMLAKFDKRA</sequence>
<keyword evidence="3" id="KW-1185">Reference proteome</keyword>
<proteinExistence type="predicted"/>
<organism evidence="2 3">
    <name type="scientific">Pterulicium gracile</name>
    <dbReference type="NCBI Taxonomy" id="1884261"/>
    <lineage>
        <taxon>Eukaryota</taxon>
        <taxon>Fungi</taxon>
        <taxon>Dikarya</taxon>
        <taxon>Basidiomycota</taxon>
        <taxon>Agaricomycotina</taxon>
        <taxon>Agaricomycetes</taxon>
        <taxon>Agaricomycetidae</taxon>
        <taxon>Agaricales</taxon>
        <taxon>Pleurotineae</taxon>
        <taxon>Pterulaceae</taxon>
        <taxon>Pterulicium</taxon>
    </lineage>
</organism>
<evidence type="ECO:0000313" key="2">
    <source>
        <dbReference type="EMBL" id="TFL01066.1"/>
    </source>
</evidence>
<gene>
    <name evidence="2" type="ORF">BDV98DRAFT_88550</name>
</gene>
<protein>
    <submittedName>
        <fullName evidence="2">Uncharacterized protein</fullName>
    </submittedName>
</protein>
<feature type="region of interest" description="Disordered" evidence="1">
    <location>
        <begin position="1"/>
        <end position="21"/>
    </location>
</feature>
<reference evidence="2 3" key="1">
    <citation type="journal article" date="2019" name="Nat. Ecol. Evol.">
        <title>Megaphylogeny resolves global patterns of mushroom evolution.</title>
        <authorList>
            <person name="Varga T."/>
            <person name="Krizsan K."/>
            <person name="Foldi C."/>
            <person name="Dima B."/>
            <person name="Sanchez-Garcia M."/>
            <person name="Sanchez-Ramirez S."/>
            <person name="Szollosi G.J."/>
            <person name="Szarkandi J.G."/>
            <person name="Papp V."/>
            <person name="Albert L."/>
            <person name="Andreopoulos W."/>
            <person name="Angelini C."/>
            <person name="Antonin V."/>
            <person name="Barry K.W."/>
            <person name="Bougher N.L."/>
            <person name="Buchanan P."/>
            <person name="Buyck B."/>
            <person name="Bense V."/>
            <person name="Catcheside P."/>
            <person name="Chovatia M."/>
            <person name="Cooper J."/>
            <person name="Damon W."/>
            <person name="Desjardin D."/>
            <person name="Finy P."/>
            <person name="Geml J."/>
            <person name="Haridas S."/>
            <person name="Hughes K."/>
            <person name="Justo A."/>
            <person name="Karasinski D."/>
            <person name="Kautmanova I."/>
            <person name="Kiss B."/>
            <person name="Kocsube S."/>
            <person name="Kotiranta H."/>
            <person name="LaButti K.M."/>
            <person name="Lechner B.E."/>
            <person name="Liimatainen K."/>
            <person name="Lipzen A."/>
            <person name="Lukacs Z."/>
            <person name="Mihaltcheva S."/>
            <person name="Morgado L.N."/>
            <person name="Niskanen T."/>
            <person name="Noordeloos M.E."/>
            <person name="Ohm R.A."/>
            <person name="Ortiz-Santana B."/>
            <person name="Ovrebo C."/>
            <person name="Racz N."/>
            <person name="Riley R."/>
            <person name="Savchenko A."/>
            <person name="Shiryaev A."/>
            <person name="Soop K."/>
            <person name="Spirin V."/>
            <person name="Szebenyi C."/>
            <person name="Tomsovsky M."/>
            <person name="Tulloss R.E."/>
            <person name="Uehling J."/>
            <person name="Grigoriev I.V."/>
            <person name="Vagvolgyi C."/>
            <person name="Papp T."/>
            <person name="Martin F.M."/>
            <person name="Miettinen O."/>
            <person name="Hibbett D.S."/>
            <person name="Nagy L.G."/>
        </authorList>
    </citation>
    <scope>NUCLEOTIDE SEQUENCE [LARGE SCALE GENOMIC DNA]</scope>
    <source>
        <strain evidence="2 3">CBS 309.79</strain>
    </source>
</reference>
<dbReference type="EMBL" id="ML178826">
    <property type="protein sequence ID" value="TFL01066.1"/>
    <property type="molecule type" value="Genomic_DNA"/>
</dbReference>
<evidence type="ECO:0000313" key="3">
    <source>
        <dbReference type="Proteomes" id="UP000305067"/>
    </source>
</evidence>
<dbReference type="Proteomes" id="UP000305067">
    <property type="component" value="Unassembled WGS sequence"/>
</dbReference>
<accession>A0A5C3QGD5</accession>
<evidence type="ECO:0000256" key="1">
    <source>
        <dbReference type="SAM" id="MobiDB-lite"/>
    </source>
</evidence>